<dbReference type="EMBL" id="LR899012">
    <property type="protein sequence ID" value="CAD7087614.1"/>
    <property type="molecule type" value="Genomic_DNA"/>
</dbReference>
<reference evidence="9 10" key="1">
    <citation type="submission" date="2020-11" db="EMBL/GenBank/DDBJ databases">
        <authorList>
            <person name="Wallbank WR R."/>
            <person name="Pardo Diaz C."/>
            <person name="Kozak K."/>
            <person name="Martin S."/>
            <person name="Jiggins C."/>
            <person name="Moest M."/>
            <person name="Warren A I."/>
            <person name="Generalovic N T."/>
            <person name="Byers J.R.P. K."/>
            <person name="Montejo-Kovacevich G."/>
            <person name="Yen C E."/>
        </authorList>
    </citation>
    <scope>NUCLEOTIDE SEQUENCE [LARGE SCALE GENOMIC DNA]</scope>
</reference>
<dbReference type="Proteomes" id="UP000594454">
    <property type="component" value="Chromosome 4"/>
</dbReference>
<protein>
    <recommendedName>
        <fullName evidence="8">T-box domain-containing protein</fullName>
    </recommendedName>
</protein>
<dbReference type="SUPFAM" id="SSF49417">
    <property type="entry name" value="p53-like transcription factors"/>
    <property type="match status" value="1"/>
</dbReference>
<dbReference type="InterPro" id="IPR046360">
    <property type="entry name" value="T-box_DNA-bd"/>
</dbReference>
<comment type="subcellular location">
    <subcellularLocation>
        <location evidence="1 6">Nucleus</location>
    </subcellularLocation>
</comment>
<dbReference type="GO" id="GO:0000785">
    <property type="term" value="C:chromatin"/>
    <property type="evidence" value="ECO:0007669"/>
    <property type="project" value="TreeGrafter"/>
</dbReference>
<dbReference type="FunFam" id="2.60.40.820:FF:000006">
    <property type="entry name" value="T-box transcription factor"/>
    <property type="match status" value="1"/>
</dbReference>
<evidence type="ECO:0000256" key="6">
    <source>
        <dbReference type="PROSITE-ProRule" id="PRU00201"/>
    </source>
</evidence>
<accession>A0A7R8UVX7</accession>
<feature type="region of interest" description="Disordered" evidence="7">
    <location>
        <begin position="328"/>
        <end position="364"/>
    </location>
</feature>
<dbReference type="PROSITE" id="PS01283">
    <property type="entry name" value="TBOX_1"/>
    <property type="match status" value="1"/>
</dbReference>
<feature type="compositionally biased region" description="Low complexity" evidence="7">
    <location>
        <begin position="338"/>
        <end position="351"/>
    </location>
</feature>
<dbReference type="PRINTS" id="PR00937">
    <property type="entry name" value="TBOX"/>
</dbReference>
<gene>
    <name evidence="9" type="ORF">HERILL_LOCUS10309</name>
</gene>
<sequence length="493" mass="56378">MHHVTCTLPVMSECALPQTTACSAENELNMVGNCYYNSEYWNTYATYTNPMKQIEACIQTAGKERSSYKPLEQIELVAHNNELTETETTTIRNGSPPKKAKTKKTTEKAEHTVHPSLLQAVVALETKQLWDKFHEQGTEMIVTKTGRRMFPTFQVRICGLDPQATYIMMMDFVPVDDKRYRYAFHSSSWVVAGKADPVSPPRIHVHPDSPAPGATWMKQVISFDKLKLTNNQLDENGHIILNSMHRYQPRFHIVYLPPKNNSLDEQEHASHFRTFVFPETSFTAVTAYQNQRVTQLKIVSNPFAKGFRDSDANEESPDIMTSLNINQQSHTRIKEHQAQQQHPQQPPSQQHQQHHGTKSSSAKDIRRISGLDNHVTTISQSAPEVYHSRNDNMSAQNLGESLYPIGQPYATECSNFGPIFHRHNHLSHGYGSPYEKIKMTTHMGQHYNSYQSYYAPAHQIVRPNNYIDLVPREYVTQINLELTRDRVHVLGPL</sequence>
<evidence type="ECO:0000256" key="4">
    <source>
        <dbReference type="ARBA" id="ARBA00023163"/>
    </source>
</evidence>
<keyword evidence="5 6" id="KW-0539">Nucleus</keyword>
<dbReference type="PROSITE" id="PS50252">
    <property type="entry name" value="TBOX_3"/>
    <property type="match status" value="1"/>
</dbReference>
<evidence type="ECO:0000259" key="8">
    <source>
        <dbReference type="PROSITE" id="PS50252"/>
    </source>
</evidence>
<dbReference type="CDD" id="cd20187">
    <property type="entry name" value="T-box_TBX1_10-like"/>
    <property type="match status" value="1"/>
</dbReference>
<dbReference type="AlphaFoldDB" id="A0A7R8UVX7"/>
<dbReference type="GO" id="GO:0005634">
    <property type="term" value="C:nucleus"/>
    <property type="evidence" value="ECO:0007669"/>
    <property type="project" value="UniProtKB-SubCell"/>
</dbReference>
<evidence type="ECO:0000256" key="2">
    <source>
        <dbReference type="ARBA" id="ARBA00023015"/>
    </source>
</evidence>
<dbReference type="SMART" id="SM00425">
    <property type="entry name" value="TBOX"/>
    <property type="match status" value="1"/>
</dbReference>
<keyword evidence="10" id="KW-1185">Reference proteome</keyword>
<dbReference type="FunCoup" id="A0A7R8UVX7">
    <property type="interactions" value="12"/>
</dbReference>
<dbReference type="GO" id="GO:0000978">
    <property type="term" value="F:RNA polymerase II cis-regulatory region sequence-specific DNA binding"/>
    <property type="evidence" value="ECO:0007669"/>
    <property type="project" value="InterPro"/>
</dbReference>
<dbReference type="PANTHER" id="PTHR11267">
    <property type="entry name" value="T-BOX PROTEIN-RELATED"/>
    <property type="match status" value="1"/>
</dbReference>
<dbReference type="InParanoid" id="A0A7R8UVX7"/>
<feature type="region of interest" description="Disordered" evidence="7">
    <location>
        <begin position="84"/>
        <end position="111"/>
    </location>
</feature>
<dbReference type="GO" id="GO:0000981">
    <property type="term" value="F:DNA-binding transcription factor activity, RNA polymerase II-specific"/>
    <property type="evidence" value="ECO:0007669"/>
    <property type="project" value="TreeGrafter"/>
</dbReference>
<evidence type="ECO:0000256" key="1">
    <source>
        <dbReference type="ARBA" id="ARBA00004123"/>
    </source>
</evidence>
<dbReference type="Gene3D" id="2.60.40.820">
    <property type="entry name" value="Transcription factor, T-box"/>
    <property type="match status" value="1"/>
</dbReference>
<evidence type="ECO:0000256" key="3">
    <source>
        <dbReference type="ARBA" id="ARBA00023125"/>
    </source>
</evidence>
<dbReference type="InterPro" id="IPR018186">
    <property type="entry name" value="TF_T-box_CS"/>
</dbReference>
<evidence type="ECO:0000313" key="9">
    <source>
        <dbReference type="EMBL" id="CAD7087614.1"/>
    </source>
</evidence>
<dbReference type="PANTHER" id="PTHR11267:SF195">
    <property type="entry name" value="OPTOMOTOR-BLIND-RELATED-GENE-1, ISOFORM A"/>
    <property type="match status" value="1"/>
</dbReference>
<keyword evidence="2" id="KW-0805">Transcription regulation</keyword>
<dbReference type="InterPro" id="IPR008967">
    <property type="entry name" value="p53-like_TF_DNA-bd_sf"/>
</dbReference>
<proteinExistence type="predicted"/>
<evidence type="ECO:0000313" key="10">
    <source>
        <dbReference type="Proteomes" id="UP000594454"/>
    </source>
</evidence>
<organism evidence="9 10">
    <name type="scientific">Hermetia illucens</name>
    <name type="common">Black soldier fly</name>
    <dbReference type="NCBI Taxonomy" id="343691"/>
    <lineage>
        <taxon>Eukaryota</taxon>
        <taxon>Metazoa</taxon>
        <taxon>Ecdysozoa</taxon>
        <taxon>Arthropoda</taxon>
        <taxon>Hexapoda</taxon>
        <taxon>Insecta</taxon>
        <taxon>Pterygota</taxon>
        <taxon>Neoptera</taxon>
        <taxon>Endopterygota</taxon>
        <taxon>Diptera</taxon>
        <taxon>Brachycera</taxon>
        <taxon>Stratiomyomorpha</taxon>
        <taxon>Stratiomyidae</taxon>
        <taxon>Hermetiinae</taxon>
        <taxon>Hermetia</taxon>
    </lineage>
</organism>
<comment type="caution">
    <text evidence="6">Lacks conserved residue(s) required for the propagation of feature annotation.</text>
</comment>
<name>A0A7R8UVX7_HERIL</name>
<dbReference type="GO" id="GO:0001708">
    <property type="term" value="P:cell fate specification"/>
    <property type="evidence" value="ECO:0007669"/>
    <property type="project" value="TreeGrafter"/>
</dbReference>
<dbReference type="InterPro" id="IPR036960">
    <property type="entry name" value="T-box_sf"/>
</dbReference>
<dbReference type="PROSITE" id="PS01264">
    <property type="entry name" value="TBOX_2"/>
    <property type="match status" value="1"/>
</dbReference>
<dbReference type="InterPro" id="IPR001699">
    <property type="entry name" value="TF_T-box"/>
</dbReference>
<dbReference type="Pfam" id="PF00907">
    <property type="entry name" value="T-box"/>
    <property type="match status" value="1"/>
</dbReference>
<keyword evidence="3 6" id="KW-0238">DNA-binding</keyword>
<feature type="domain" description="T-box" evidence="8">
    <location>
        <begin position="124"/>
        <end position="309"/>
    </location>
</feature>
<dbReference type="GO" id="GO:0045893">
    <property type="term" value="P:positive regulation of DNA-templated transcription"/>
    <property type="evidence" value="ECO:0007669"/>
    <property type="project" value="InterPro"/>
</dbReference>
<keyword evidence="4" id="KW-0804">Transcription</keyword>
<evidence type="ECO:0000256" key="5">
    <source>
        <dbReference type="ARBA" id="ARBA00023242"/>
    </source>
</evidence>
<dbReference type="OrthoDB" id="7442607at2759"/>
<evidence type="ECO:0000256" key="7">
    <source>
        <dbReference type="SAM" id="MobiDB-lite"/>
    </source>
</evidence>